<dbReference type="SUPFAM" id="SSF81606">
    <property type="entry name" value="PP2C-like"/>
    <property type="match status" value="1"/>
</dbReference>
<reference evidence="2" key="1">
    <citation type="submission" date="2023-05" db="EMBL/GenBank/DDBJ databases">
        <title>Cataloging the Phylogenetic Diversity of Human Bladder Bacteria.</title>
        <authorList>
            <person name="Du J."/>
        </authorList>
    </citation>
    <scope>NUCLEOTIDE SEQUENCE</scope>
    <source>
        <strain evidence="2">UMB10101</strain>
    </source>
</reference>
<sequence>MVIFGGISIMGSYHNVNQDSFLCKPYKDGYIMVVSDGMGSKSLSHLGSKCICECVYDVVSNYAFDLDVISFKDIIYACHEEWKKRLSDFDIKQCYATLLVAVIRKKTIKAARLGDGFLAIYADGKVTCLYDKKENYFANETDCLKENLDREKIEIVKIEYSKYQGAVSCTDGVEIGTMQEKDIIGFTQEFVDEYSNKEKEEVIEEIESWLEDWPGMDDKTLVFVMGGER</sequence>
<feature type="domain" description="PPM-type phosphatase" evidence="1">
    <location>
        <begin position="16"/>
        <end position="211"/>
    </location>
</feature>
<evidence type="ECO:0000313" key="2">
    <source>
        <dbReference type="EMBL" id="MDK7356148.1"/>
    </source>
</evidence>
<dbReference type="Proteomes" id="UP001236274">
    <property type="component" value="Unassembled WGS sequence"/>
</dbReference>
<dbReference type="EMBL" id="JASORJ010000001">
    <property type="protein sequence ID" value="MDK7356148.1"/>
    <property type="molecule type" value="Genomic_DNA"/>
</dbReference>
<organism evidence="2 3">
    <name type="scientific">Veillonella atypica</name>
    <dbReference type="NCBI Taxonomy" id="39777"/>
    <lineage>
        <taxon>Bacteria</taxon>
        <taxon>Bacillati</taxon>
        <taxon>Bacillota</taxon>
        <taxon>Negativicutes</taxon>
        <taxon>Veillonellales</taxon>
        <taxon>Veillonellaceae</taxon>
        <taxon>Veillonella</taxon>
    </lineage>
</organism>
<evidence type="ECO:0000259" key="1">
    <source>
        <dbReference type="Pfam" id="PF13672"/>
    </source>
</evidence>
<dbReference type="InterPro" id="IPR001932">
    <property type="entry name" value="PPM-type_phosphatase-like_dom"/>
</dbReference>
<accession>A0AAJ1Q6G4</accession>
<proteinExistence type="predicted"/>
<dbReference type="Pfam" id="PF13672">
    <property type="entry name" value="PP2C_2"/>
    <property type="match status" value="1"/>
</dbReference>
<dbReference type="AlphaFoldDB" id="A0AAJ1Q6G4"/>
<dbReference type="RefSeq" id="WP_285416345.1">
    <property type="nucleotide sequence ID" value="NZ_JASORJ010000001.1"/>
</dbReference>
<dbReference type="Gene3D" id="3.60.40.10">
    <property type="entry name" value="PPM-type phosphatase domain"/>
    <property type="match status" value="1"/>
</dbReference>
<name>A0AAJ1Q6G4_9FIRM</name>
<comment type="caution">
    <text evidence="2">The sequence shown here is derived from an EMBL/GenBank/DDBJ whole genome shotgun (WGS) entry which is preliminary data.</text>
</comment>
<protein>
    <submittedName>
        <fullName evidence="2">Protein phosphatase 2C domain-containing protein</fullName>
    </submittedName>
</protein>
<evidence type="ECO:0000313" key="3">
    <source>
        <dbReference type="Proteomes" id="UP001236274"/>
    </source>
</evidence>
<gene>
    <name evidence="2" type="ORF">QP520_00680</name>
</gene>
<dbReference type="InterPro" id="IPR036457">
    <property type="entry name" value="PPM-type-like_dom_sf"/>
</dbReference>